<sequence length="80" mass="8758">MTTSVHGRKLLNLLQELPQPIEKSALLAQMTERFGAQAVFHTCSEQGHSAQSLVELFLKKGKLLQNQEGISHSGCSCKGH</sequence>
<name>A0A081NCT9_9GAMM</name>
<dbReference type="OrthoDB" id="285410at2"/>
<keyword evidence="2" id="KW-1185">Reference proteome</keyword>
<reference evidence="1 2" key="1">
    <citation type="submission" date="2014-06" db="EMBL/GenBank/DDBJ databases">
        <title>Whole Genome Sequences of Three Symbiotic Endozoicomonas Bacteria.</title>
        <authorList>
            <person name="Neave M.J."/>
            <person name="Apprill A."/>
            <person name="Voolstra C.R."/>
        </authorList>
    </citation>
    <scope>NUCLEOTIDE SEQUENCE [LARGE SCALE GENOMIC DNA]</scope>
    <source>
        <strain evidence="1 2">DSM 25634</strain>
    </source>
</reference>
<accession>A0A081NCT9</accession>
<organism evidence="1 2">
    <name type="scientific">Endozoicomonas numazuensis</name>
    <dbReference type="NCBI Taxonomy" id="1137799"/>
    <lineage>
        <taxon>Bacteria</taxon>
        <taxon>Pseudomonadati</taxon>
        <taxon>Pseudomonadota</taxon>
        <taxon>Gammaproteobacteria</taxon>
        <taxon>Oceanospirillales</taxon>
        <taxon>Endozoicomonadaceae</taxon>
        <taxon>Endozoicomonas</taxon>
    </lineage>
</organism>
<dbReference type="InterPro" id="IPR019620">
    <property type="entry name" value="Metal-bd_prot_put"/>
</dbReference>
<dbReference type="EMBL" id="JOKH01000006">
    <property type="protein sequence ID" value="KEQ16262.1"/>
    <property type="molecule type" value="Genomic_DNA"/>
</dbReference>
<evidence type="ECO:0000313" key="2">
    <source>
        <dbReference type="Proteomes" id="UP000028073"/>
    </source>
</evidence>
<dbReference type="Pfam" id="PF10678">
    <property type="entry name" value="DUF2492"/>
    <property type="match status" value="1"/>
</dbReference>
<dbReference type="AlphaFoldDB" id="A0A081NCT9"/>
<dbReference type="RefSeq" id="WP_034840965.1">
    <property type="nucleotide sequence ID" value="NZ_JOKH01000006.1"/>
</dbReference>
<evidence type="ECO:0008006" key="3">
    <source>
        <dbReference type="Google" id="ProtNLM"/>
    </source>
</evidence>
<gene>
    <name evidence="1" type="ORF">GZ78_23915</name>
</gene>
<dbReference type="eggNOG" id="ENOG5030T7X">
    <property type="taxonomic scope" value="Bacteria"/>
</dbReference>
<proteinExistence type="predicted"/>
<dbReference type="Proteomes" id="UP000028073">
    <property type="component" value="Unassembled WGS sequence"/>
</dbReference>
<protein>
    <recommendedName>
        <fullName evidence="3">Metal-binding protein</fullName>
    </recommendedName>
</protein>
<evidence type="ECO:0000313" key="1">
    <source>
        <dbReference type="EMBL" id="KEQ16262.1"/>
    </source>
</evidence>
<comment type="caution">
    <text evidence="1">The sequence shown here is derived from an EMBL/GenBank/DDBJ whole genome shotgun (WGS) entry which is preliminary data.</text>
</comment>